<feature type="domain" description="EGF-like" evidence="1">
    <location>
        <begin position="344"/>
        <end position="377"/>
    </location>
</feature>
<dbReference type="Gene3D" id="2.10.220.10">
    <property type="entry name" value="Hormone Receptor, Insulin-like Growth Factor Receptor 1, Chain A, domain 2"/>
    <property type="match status" value="1"/>
</dbReference>
<dbReference type="OrthoDB" id="303891at2759"/>
<dbReference type="InterPro" id="IPR052798">
    <property type="entry name" value="Giardia_VSA"/>
</dbReference>
<feature type="domain" description="EGF-like" evidence="1">
    <location>
        <begin position="154"/>
        <end position="189"/>
    </location>
</feature>
<name>A0A0A1U991_ENTIV</name>
<keyword evidence="3" id="KW-1185">Reference proteome</keyword>
<feature type="domain" description="EGF-like" evidence="1">
    <location>
        <begin position="308"/>
        <end position="343"/>
    </location>
</feature>
<dbReference type="InterPro" id="IPR000742">
    <property type="entry name" value="EGF"/>
</dbReference>
<dbReference type="InterPro" id="IPR006212">
    <property type="entry name" value="Furin_repeat"/>
</dbReference>
<dbReference type="RefSeq" id="XP_004258255.1">
    <property type="nucleotide sequence ID" value="XM_004258207.1"/>
</dbReference>
<dbReference type="PANTHER" id="PTHR23275">
    <property type="entry name" value="CABRIOLET.-RELATED"/>
    <property type="match status" value="1"/>
</dbReference>
<evidence type="ECO:0000313" key="3">
    <source>
        <dbReference type="Proteomes" id="UP000014680"/>
    </source>
</evidence>
<evidence type="ECO:0000259" key="1">
    <source>
        <dbReference type="SMART" id="SM00181"/>
    </source>
</evidence>
<dbReference type="SMART" id="SM00181">
    <property type="entry name" value="EGF"/>
    <property type="match status" value="6"/>
</dbReference>
<dbReference type="VEuPathDB" id="AmoebaDB:EIN_144340"/>
<feature type="domain" description="EGF-like" evidence="1">
    <location>
        <begin position="82"/>
        <end position="116"/>
    </location>
</feature>
<reference evidence="2" key="1">
    <citation type="submission" date="2012-10" db="EMBL/GenBank/DDBJ databases">
        <authorList>
            <person name="Zafar N."/>
            <person name="Inman J."/>
            <person name="Hall N."/>
            <person name="Lorenzi H."/>
            <person name="Caler E."/>
        </authorList>
    </citation>
    <scope>NUCLEOTIDE SEQUENCE [LARGE SCALE GENOMIC DNA]</scope>
    <source>
        <strain evidence="2">IP1</strain>
    </source>
</reference>
<proteinExistence type="predicted"/>
<evidence type="ECO:0000313" key="2">
    <source>
        <dbReference type="EMBL" id="ELP91484.1"/>
    </source>
</evidence>
<dbReference type="SUPFAM" id="SSF57184">
    <property type="entry name" value="Growth factor receptor domain"/>
    <property type="match status" value="3"/>
</dbReference>
<dbReference type="EMBL" id="KB206469">
    <property type="protein sequence ID" value="ELP91484.1"/>
    <property type="molecule type" value="Genomic_DNA"/>
</dbReference>
<sequence>GVSYLSNGVCALCDSTCSTCGTDGICTRCKSNYVFYEPKQIGCLSCTSFDTNCASCSLSSSRNCTTCKSIMYPDVSNGKCKSCDASCGGSCDTTNGICTNCVSGKVFNDPKGLTCIDCSTFDVNCVACASNGERKCIACCENSGFYLFNGRCVVCDSTCKANTCDSTSGYCSQCLLNYTVTSPISKVCVKCFEFDSYCSKCATDFTRKCELCSNGKYPKSTEGYKCVRVVTRRVVVNVVVQLDFVQGVCQITCFPQQTVCGMYPDESTKKCKLCSTTCNGNCDQTSGICTACMTNYVFENTKSKVCVTCKTFDSNCKTCKSDYTRKCVDCENGYYPNDSGMCVPCSTIDTNCKTCNSRIKECLTCNDPYYLSSQKCVSCPSGSYKNTETSCGQCCNDLPNCQTCSTQSVGVPVCLLCYSPYVLASQTKTCVSCTSSQIYNKTTQKCDSNAIGCLTGLTDQQCLRCDGSYYLSEYKCVATNNCNTHQQYQRYHVTVHTRYQSTRIARPKPQIANIKEITKPKVSVFTVMTIIYSMERLVRR</sequence>
<organism evidence="2 3">
    <name type="scientific">Entamoeba invadens IP1</name>
    <dbReference type="NCBI Taxonomy" id="370355"/>
    <lineage>
        <taxon>Eukaryota</taxon>
        <taxon>Amoebozoa</taxon>
        <taxon>Evosea</taxon>
        <taxon>Archamoebae</taxon>
        <taxon>Mastigamoebida</taxon>
        <taxon>Entamoebidae</taxon>
        <taxon>Entamoeba</taxon>
    </lineage>
</organism>
<dbReference type="GeneID" id="14890453"/>
<feature type="domain" description="EGF-like" evidence="1">
    <location>
        <begin position="273"/>
        <end position="307"/>
    </location>
</feature>
<gene>
    <name evidence="2" type="ORF">EIN_144340</name>
</gene>
<protein>
    <recommendedName>
        <fullName evidence="1">EGF-like domain-containing protein</fullName>
    </recommendedName>
</protein>
<feature type="non-terminal residue" evidence="2">
    <location>
        <position position="1"/>
    </location>
</feature>
<dbReference type="PANTHER" id="PTHR23275:SF100">
    <property type="entry name" value="EGF-LIKE DOMAIN-CONTAINING PROTEIN"/>
    <property type="match status" value="1"/>
</dbReference>
<dbReference type="InterPro" id="IPR009030">
    <property type="entry name" value="Growth_fac_rcpt_cys_sf"/>
</dbReference>
<feature type="domain" description="EGF-like" evidence="1">
    <location>
        <begin position="12"/>
        <end position="44"/>
    </location>
</feature>
<dbReference type="Proteomes" id="UP000014680">
    <property type="component" value="Unassembled WGS sequence"/>
</dbReference>
<dbReference type="AlphaFoldDB" id="A0A0A1U991"/>
<dbReference type="KEGG" id="eiv:EIN_144340"/>
<accession>A0A0A1U991</accession>
<dbReference type="SMART" id="SM00261">
    <property type="entry name" value="FU"/>
    <property type="match status" value="6"/>
</dbReference>